<protein>
    <recommendedName>
        <fullName evidence="5">Chain length determinant protein</fullName>
    </recommendedName>
</protein>
<evidence type="ECO:0000256" key="1">
    <source>
        <dbReference type="SAM" id="Coils"/>
    </source>
</evidence>
<dbReference type="SUPFAM" id="SSF52540">
    <property type="entry name" value="P-loop containing nucleoside triphosphate hydrolases"/>
    <property type="match status" value="1"/>
</dbReference>
<accession>A0A517MMV2</accession>
<dbReference type="PANTHER" id="PTHR32309">
    <property type="entry name" value="TYROSINE-PROTEIN KINASE"/>
    <property type="match status" value="1"/>
</dbReference>
<dbReference type="Proteomes" id="UP000320672">
    <property type="component" value="Chromosome"/>
</dbReference>
<evidence type="ECO:0000256" key="2">
    <source>
        <dbReference type="SAM" id="Phobius"/>
    </source>
</evidence>
<feature type="coiled-coil region" evidence="1">
    <location>
        <begin position="225"/>
        <end position="309"/>
    </location>
</feature>
<keyword evidence="2" id="KW-0812">Transmembrane</keyword>
<sequence>MNAMDSTPDSDQLFLANPHSPSAVQNVAEDSEQSSEAAKHLIGSLKRRWWYYLLITAIAGGAGYFVAKEYGSYVYTAYTQVRAQTLPFPPGKAYYVPPAIEDFAGYLSHPQVVAALQEDYGIVPDPTGKEQLVEHKYDRSTKVITVQMSRAAAAEAAAVANQVVQDAIALSLSERKQSLADSLRYFSSLVGEAEAEAASKRQAKADRLSALKTRFAKDRGAELAYEEVTELVSRKREHVAKLEDELEDAQRLRDVLSKDQQELLAKAAEEPLETVREELTTRKSEYADKSAQAREIDALLARLDKLQGKEITSSEELYATLGELSKIAGREVSISERDIEQATRIDDDMYKLRNQLILLPRKLEAERQDLSSAIDQRAGMAIADEMDFENTPEILELTAQIERAERSVEEITNAVSWVTDMQALETPVYEQLVVASPETAIPDGNQKKLFVLVFGGIGVVLGMPLLMFDIIRPPSTPSQRLSKQFGISMLATHELIGKSIPNRQLEANDPELRLLALRIQQAARTSRGSVVLFSSLADHVGTADLTTTVAKCLAAREERVLVINLEPIAENRKGLLASPRGRHEINSVPHLVASPVNGNQRPELDSDQLGVPAEVVTEDGEILSVSEESADGGRFGLAMALAGATKSPDDVLVFHGEDGIDRLELGEGELPVEAFASPLMTKLLDKYRNEYSMVLLSGPAAKHVADVQMLASRCDGTLFVAPKRGSLTPRAHRIIEDLVASRNPIMGIAEIPT</sequence>
<evidence type="ECO:0000313" key="3">
    <source>
        <dbReference type="EMBL" id="QDS96107.1"/>
    </source>
</evidence>
<dbReference type="AlphaFoldDB" id="A0A517MMV2"/>
<gene>
    <name evidence="3" type="ORF">FF011L_49140</name>
</gene>
<keyword evidence="2" id="KW-1133">Transmembrane helix</keyword>
<dbReference type="InterPro" id="IPR027417">
    <property type="entry name" value="P-loop_NTPase"/>
</dbReference>
<evidence type="ECO:0000313" key="4">
    <source>
        <dbReference type="Proteomes" id="UP000320672"/>
    </source>
</evidence>
<dbReference type="OrthoDB" id="246263at2"/>
<reference evidence="3 4" key="1">
    <citation type="submission" date="2019-02" db="EMBL/GenBank/DDBJ databases">
        <title>Deep-cultivation of Planctomycetes and their phenomic and genomic characterization uncovers novel biology.</title>
        <authorList>
            <person name="Wiegand S."/>
            <person name="Jogler M."/>
            <person name="Boedeker C."/>
            <person name="Pinto D."/>
            <person name="Vollmers J."/>
            <person name="Rivas-Marin E."/>
            <person name="Kohn T."/>
            <person name="Peeters S.H."/>
            <person name="Heuer A."/>
            <person name="Rast P."/>
            <person name="Oberbeckmann S."/>
            <person name="Bunk B."/>
            <person name="Jeske O."/>
            <person name="Meyerdierks A."/>
            <person name="Storesund J.E."/>
            <person name="Kallscheuer N."/>
            <person name="Luecker S."/>
            <person name="Lage O.M."/>
            <person name="Pohl T."/>
            <person name="Merkel B.J."/>
            <person name="Hornburger P."/>
            <person name="Mueller R.-W."/>
            <person name="Bruemmer F."/>
            <person name="Labrenz M."/>
            <person name="Spormann A.M."/>
            <person name="Op den Camp H."/>
            <person name="Overmann J."/>
            <person name="Amann R."/>
            <person name="Jetten M.S.M."/>
            <person name="Mascher T."/>
            <person name="Medema M.H."/>
            <person name="Devos D.P."/>
            <person name="Kaster A.-K."/>
            <person name="Ovreas L."/>
            <person name="Rohde M."/>
            <person name="Galperin M.Y."/>
            <person name="Jogler C."/>
        </authorList>
    </citation>
    <scope>NUCLEOTIDE SEQUENCE [LARGE SCALE GENOMIC DNA]</scope>
    <source>
        <strain evidence="3 4">FF011L</strain>
    </source>
</reference>
<dbReference type="InterPro" id="IPR050445">
    <property type="entry name" value="Bact_polysacc_biosynth/exp"/>
</dbReference>
<dbReference type="GO" id="GO:0005886">
    <property type="term" value="C:plasma membrane"/>
    <property type="evidence" value="ECO:0007669"/>
    <property type="project" value="TreeGrafter"/>
</dbReference>
<feature type="transmembrane region" description="Helical" evidence="2">
    <location>
        <begin position="49"/>
        <end position="67"/>
    </location>
</feature>
<dbReference type="PANTHER" id="PTHR32309:SF13">
    <property type="entry name" value="FERRIC ENTEROBACTIN TRANSPORT PROTEIN FEPE"/>
    <property type="match status" value="1"/>
</dbReference>
<dbReference type="RefSeq" id="WP_145354297.1">
    <property type="nucleotide sequence ID" value="NZ_CP036262.1"/>
</dbReference>
<dbReference type="Gene3D" id="3.40.50.300">
    <property type="entry name" value="P-loop containing nucleotide triphosphate hydrolases"/>
    <property type="match status" value="1"/>
</dbReference>
<dbReference type="KEGG" id="rml:FF011L_49140"/>
<dbReference type="GO" id="GO:0004713">
    <property type="term" value="F:protein tyrosine kinase activity"/>
    <property type="evidence" value="ECO:0007669"/>
    <property type="project" value="TreeGrafter"/>
</dbReference>
<keyword evidence="2" id="KW-0472">Membrane</keyword>
<name>A0A517MMV2_9BACT</name>
<feature type="transmembrane region" description="Helical" evidence="2">
    <location>
        <begin position="449"/>
        <end position="471"/>
    </location>
</feature>
<keyword evidence="1" id="KW-0175">Coiled coil</keyword>
<keyword evidence="4" id="KW-1185">Reference proteome</keyword>
<dbReference type="EMBL" id="CP036262">
    <property type="protein sequence ID" value="QDS96107.1"/>
    <property type="molecule type" value="Genomic_DNA"/>
</dbReference>
<organism evidence="3 4">
    <name type="scientific">Roseimaritima multifibrata</name>
    <dbReference type="NCBI Taxonomy" id="1930274"/>
    <lineage>
        <taxon>Bacteria</taxon>
        <taxon>Pseudomonadati</taxon>
        <taxon>Planctomycetota</taxon>
        <taxon>Planctomycetia</taxon>
        <taxon>Pirellulales</taxon>
        <taxon>Pirellulaceae</taxon>
        <taxon>Roseimaritima</taxon>
    </lineage>
</organism>
<evidence type="ECO:0008006" key="5">
    <source>
        <dbReference type="Google" id="ProtNLM"/>
    </source>
</evidence>
<proteinExistence type="predicted"/>